<dbReference type="Proteomes" id="UP000030672">
    <property type="component" value="Unassembled WGS sequence"/>
</dbReference>
<accession>A0A074WBF2</accession>
<protein>
    <submittedName>
        <fullName evidence="2">Uncharacterized protein</fullName>
    </submittedName>
</protein>
<dbReference type="EMBL" id="KL584846">
    <property type="protein sequence ID" value="KEQ59826.1"/>
    <property type="molecule type" value="Genomic_DNA"/>
</dbReference>
<dbReference type="HOGENOM" id="CLU_1204571_0_0_1"/>
<dbReference type="GeneID" id="63918547"/>
<reference evidence="2 3" key="1">
    <citation type="journal article" date="2014" name="BMC Genomics">
        <title>Genome sequencing of four Aureobasidium pullulans varieties: biotechnological potential, stress tolerance, and description of new species.</title>
        <authorList>
            <person name="Gostin Ar C."/>
            <person name="Ohm R.A."/>
            <person name="Kogej T."/>
            <person name="Sonjak S."/>
            <person name="Turk M."/>
            <person name="Zajc J."/>
            <person name="Zalar P."/>
            <person name="Grube M."/>
            <person name="Sun H."/>
            <person name="Han J."/>
            <person name="Sharma A."/>
            <person name="Chiniquy J."/>
            <person name="Ngan C.Y."/>
            <person name="Lipzen A."/>
            <person name="Barry K."/>
            <person name="Grigoriev I.V."/>
            <person name="Gunde-Cimerman N."/>
        </authorList>
    </citation>
    <scope>NUCLEOTIDE SEQUENCE [LARGE SCALE GENOMIC DNA]</scope>
    <source>
        <strain evidence="2 3">CBS 110374</strain>
    </source>
</reference>
<organism evidence="2 3">
    <name type="scientific">Aureobasidium melanogenum (strain CBS 110374)</name>
    <name type="common">Aureobasidium pullulans var. melanogenum</name>
    <dbReference type="NCBI Taxonomy" id="1043003"/>
    <lineage>
        <taxon>Eukaryota</taxon>
        <taxon>Fungi</taxon>
        <taxon>Dikarya</taxon>
        <taxon>Ascomycota</taxon>
        <taxon>Pezizomycotina</taxon>
        <taxon>Dothideomycetes</taxon>
        <taxon>Dothideomycetidae</taxon>
        <taxon>Dothideales</taxon>
        <taxon>Saccotheciaceae</taxon>
        <taxon>Aureobasidium</taxon>
    </lineage>
</organism>
<sequence length="230" mass="25817">MRRTKQHSEAGCDQDEACPVTSLTGSSNRDWQMADSSRHGGGPVSTKIRYTKVVWLRARRAFRLKQLRGIFAVFRAWHSVIAKQALLIGRTSLLEELCRLSVRLSEDRLQPAGGVQILSHYKQRDWPNFSMNSLCWTHTAESCVGASRNVVDGADVEEPCETSSVVNRRGSEYSFIKEQDHGEKTSLLRVTSPISPTLDNLTPCFDRCQTAAVDNKGTLMDKREQQLSGF</sequence>
<keyword evidence="3" id="KW-1185">Reference proteome</keyword>
<name>A0A074WBF2_AURM1</name>
<dbReference type="AlphaFoldDB" id="A0A074WBF2"/>
<gene>
    <name evidence="2" type="ORF">M437DRAFT_68795</name>
</gene>
<feature type="region of interest" description="Disordered" evidence="1">
    <location>
        <begin position="23"/>
        <end position="43"/>
    </location>
</feature>
<evidence type="ECO:0000313" key="3">
    <source>
        <dbReference type="Proteomes" id="UP000030672"/>
    </source>
</evidence>
<evidence type="ECO:0000256" key="1">
    <source>
        <dbReference type="SAM" id="MobiDB-lite"/>
    </source>
</evidence>
<evidence type="ECO:0000313" key="2">
    <source>
        <dbReference type="EMBL" id="KEQ59826.1"/>
    </source>
</evidence>
<dbReference type="RefSeq" id="XP_040876849.1">
    <property type="nucleotide sequence ID" value="XM_041025174.1"/>
</dbReference>
<proteinExistence type="predicted"/>